<reference evidence="4" key="3">
    <citation type="submission" date="2020-12" db="UniProtKB">
        <authorList>
            <consortium name="WormBaseParasite"/>
        </authorList>
    </citation>
    <scope>IDENTIFICATION</scope>
</reference>
<dbReference type="GeneID" id="36385509"/>
<dbReference type="OrthoDB" id="418495at2759"/>
<dbReference type="GO" id="GO:0034599">
    <property type="term" value="P:cellular response to oxidative stress"/>
    <property type="evidence" value="ECO:0007669"/>
    <property type="project" value="TreeGrafter"/>
</dbReference>
<dbReference type="SUPFAM" id="SSF52833">
    <property type="entry name" value="Thioredoxin-like"/>
    <property type="match status" value="1"/>
</dbReference>
<evidence type="ECO:0000313" key="4">
    <source>
        <dbReference type="WBParaSite" id="SRAE_X000242900.1"/>
    </source>
</evidence>
<dbReference type="PROSITE" id="PS51354">
    <property type="entry name" value="GLUTAREDOXIN_2"/>
    <property type="match status" value="1"/>
</dbReference>
<dbReference type="Proteomes" id="UP000035682">
    <property type="component" value="Unplaced"/>
</dbReference>
<reference evidence="2" key="1">
    <citation type="submission" date="2014-09" db="EMBL/GenBank/DDBJ databases">
        <authorList>
            <person name="Aslett A.Martin."/>
        </authorList>
    </citation>
    <scope>NUCLEOTIDE SEQUENCE</scope>
    <source>
        <strain evidence="2">ED321 Heterogonic</strain>
    </source>
</reference>
<protein>
    <submittedName>
        <fullName evidence="2 4">Glutaredoxin-1</fullName>
    </submittedName>
</protein>
<dbReference type="WBParaSite" id="SRAE_X000242900.1">
    <property type="protein sequence ID" value="SRAE_X000242900.1"/>
    <property type="gene ID" value="WBGene00268015"/>
</dbReference>
<feature type="domain" description="Glutaredoxin" evidence="1">
    <location>
        <begin position="80"/>
        <end position="143"/>
    </location>
</feature>
<evidence type="ECO:0000313" key="2">
    <source>
        <dbReference type="EMBL" id="CEF60696.1"/>
    </source>
</evidence>
<dbReference type="WormBase" id="SRAE_X000242900">
    <property type="protein sequence ID" value="SRP07802"/>
    <property type="gene ID" value="WBGene00268015"/>
</dbReference>
<evidence type="ECO:0000313" key="5">
    <source>
        <dbReference type="WormBase" id="SRAE_X000242900"/>
    </source>
</evidence>
<dbReference type="EMBL" id="LN609400">
    <property type="protein sequence ID" value="CEF60696.1"/>
    <property type="molecule type" value="Genomic_DNA"/>
</dbReference>
<dbReference type="InterPro" id="IPR002109">
    <property type="entry name" value="Glutaredoxin"/>
</dbReference>
<reference evidence="3" key="2">
    <citation type="submission" date="2014-09" db="EMBL/GenBank/DDBJ databases">
        <authorList>
            <person name="Martin A.A."/>
        </authorList>
    </citation>
    <scope>NUCLEOTIDE SEQUENCE</scope>
    <source>
        <strain evidence="3">ED321</strain>
    </source>
</reference>
<dbReference type="Pfam" id="PF00462">
    <property type="entry name" value="Glutaredoxin"/>
    <property type="match status" value="1"/>
</dbReference>
<dbReference type="RefSeq" id="XP_024499905.1">
    <property type="nucleotide sequence ID" value="XM_024645643.1"/>
</dbReference>
<dbReference type="InterPro" id="IPR036249">
    <property type="entry name" value="Thioredoxin-like_sf"/>
</dbReference>
<evidence type="ECO:0000259" key="1">
    <source>
        <dbReference type="Pfam" id="PF00462"/>
    </source>
</evidence>
<gene>
    <name evidence="2 4 5" type="ORF">SRAE_X000242900</name>
</gene>
<dbReference type="CDD" id="cd03419">
    <property type="entry name" value="GRX_GRXh_1_2_like"/>
    <property type="match status" value="1"/>
</dbReference>
<dbReference type="CTD" id="36385509"/>
<evidence type="ECO:0000313" key="3">
    <source>
        <dbReference type="Proteomes" id="UP000035682"/>
    </source>
</evidence>
<name>A0A090KTJ7_STRRB</name>
<organism evidence="2">
    <name type="scientific">Strongyloides ratti</name>
    <name type="common">Parasitic roundworm</name>
    <dbReference type="NCBI Taxonomy" id="34506"/>
    <lineage>
        <taxon>Eukaryota</taxon>
        <taxon>Metazoa</taxon>
        <taxon>Ecdysozoa</taxon>
        <taxon>Nematoda</taxon>
        <taxon>Chromadorea</taxon>
        <taxon>Rhabditida</taxon>
        <taxon>Tylenchina</taxon>
        <taxon>Panagrolaimomorpha</taxon>
        <taxon>Strongyloidoidea</taxon>
        <taxon>Strongyloididae</taxon>
        <taxon>Strongyloides</taxon>
    </lineage>
</organism>
<accession>A0A090KTJ7</accession>
<dbReference type="AlphaFoldDB" id="A0A090KTJ7"/>
<proteinExistence type="predicted"/>
<dbReference type="GO" id="GO:0015038">
    <property type="term" value="F:glutathione disulfide oxidoreductase activity"/>
    <property type="evidence" value="ECO:0007669"/>
    <property type="project" value="TreeGrafter"/>
</dbReference>
<sequence length="176" mass="20431">MNYYYLYFSIVLFFGIKGIPTQELGKKIKNEEENTKKSMLKENAVTLKQNISNVILKNIMEKEMQEIEKTVQNLLFHHKVILFSKTHCIFSKRAKEILSKYDLKEYEIVELDLIDHGPKYLKALKKLSGIHTVPQLFIDGEFIGDARKIISKDASGTLKEILQGANVLFDKLKHRN</sequence>
<dbReference type="InterPro" id="IPR014025">
    <property type="entry name" value="Glutaredoxin_subgr"/>
</dbReference>
<dbReference type="Gene3D" id="3.40.30.10">
    <property type="entry name" value="Glutaredoxin"/>
    <property type="match status" value="1"/>
</dbReference>
<dbReference type="PANTHER" id="PTHR45694:SF18">
    <property type="entry name" value="GLUTAREDOXIN-1-RELATED"/>
    <property type="match status" value="1"/>
</dbReference>
<dbReference type="PRINTS" id="PR00160">
    <property type="entry name" value="GLUTAREDOXIN"/>
</dbReference>
<dbReference type="PANTHER" id="PTHR45694">
    <property type="entry name" value="GLUTAREDOXIN 2"/>
    <property type="match status" value="1"/>
</dbReference>
<dbReference type="GO" id="GO:0005737">
    <property type="term" value="C:cytoplasm"/>
    <property type="evidence" value="ECO:0007669"/>
    <property type="project" value="TreeGrafter"/>
</dbReference>
<keyword evidence="3" id="KW-1185">Reference proteome</keyword>